<keyword evidence="8 16" id="KW-0675">Receptor</keyword>
<dbReference type="GO" id="GO:0044718">
    <property type="term" value="P:siderophore transmembrane transport"/>
    <property type="evidence" value="ECO:0007669"/>
    <property type="project" value="TreeGrafter"/>
</dbReference>
<dbReference type="EMBL" id="VOPY01000002">
    <property type="protein sequence ID" value="TXC68668.1"/>
    <property type="molecule type" value="Genomic_DNA"/>
</dbReference>
<evidence type="ECO:0000259" key="14">
    <source>
        <dbReference type="Pfam" id="PF00593"/>
    </source>
</evidence>
<dbReference type="PANTHER" id="PTHR30069:SF29">
    <property type="entry name" value="HEMOGLOBIN AND HEMOGLOBIN-HAPTOGLOBIN-BINDING PROTEIN 1-RELATED"/>
    <property type="match status" value="1"/>
</dbReference>
<dbReference type="PROSITE" id="PS00430">
    <property type="entry name" value="TONB_DEPENDENT_REC_1"/>
    <property type="match status" value="1"/>
</dbReference>
<keyword evidence="5 13" id="KW-0732">Signal</keyword>
<feature type="short sequence motif" description="TonB box" evidence="11">
    <location>
        <begin position="34"/>
        <end position="40"/>
    </location>
</feature>
<proteinExistence type="inferred from homology"/>
<dbReference type="PROSITE" id="PS52016">
    <property type="entry name" value="TONB_DEPENDENT_REC_3"/>
    <property type="match status" value="1"/>
</dbReference>
<evidence type="ECO:0000256" key="10">
    <source>
        <dbReference type="PROSITE-ProRule" id="PRU01360"/>
    </source>
</evidence>
<dbReference type="Pfam" id="PF07715">
    <property type="entry name" value="Plug"/>
    <property type="match status" value="1"/>
</dbReference>
<comment type="caution">
    <text evidence="16">The sequence shown here is derived from an EMBL/GenBank/DDBJ whole genome shotgun (WGS) entry which is preliminary data.</text>
</comment>
<evidence type="ECO:0000256" key="5">
    <source>
        <dbReference type="ARBA" id="ARBA00022729"/>
    </source>
</evidence>
<feature type="domain" description="TonB-dependent receptor-like beta-barrel" evidence="14">
    <location>
        <begin position="255"/>
        <end position="643"/>
    </location>
</feature>
<gene>
    <name evidence="16" type="ORF">FSZ31_06690</name>
</gene>
<dbReference type="InterPro" id="IPR036942">
    <property type="entry name" value="Beta-barrel_TonB_sf"/>
</dbReference>
<evidence type="ECO:0000256" key="2">
    <source>
        <dbReference type="ARBA" id="ARBA00022448"/>
    </source>
</evidence>
<feature type="domain" description="TonB-dependent receptor plug" evidence="15">
    <location>
        <begin position="49"/>
        <end position="159"/>
    </location>
</feature>
<dbReference type="SUPFAM" id="SSF56935">
    <property type="entry name" value="Porins"/>
    <property type="match status" value="1"/>
</dbReference>
<name>A0A5C6UAF5_9SPHN</name>
<keyword evidence="7 10" id="KW-0472">Membrane</keyword>
<keyword evidence="2 10" id="KW-0813">Transport</keyword>
<keyword evidence="6 11" id="KW-0798">TonB box</keyword>
<evidence type="ECO:0000256" key="4">
    <source>
        <dbReference type="ARBA" id="ARBA00022692"/>
    </source>
</evidence>
<evidence type="ECO:0000256" key="1">
    <source>
        <dbReference type="ARBA" id="ARBA00004571"/>
    </source>
</evidence>
<evidence type="ECO:0000256" key="6">
    <source>
        <dbReference type="ARBA" id="ARBA00023077"/>
    </source>
</evidence>
<dbReference type="PANTHER" id="PTHR30069">
    <property type="entry name" value="TONB-DEPENDENT OUTER MEMBRANE RECEPTOR"/>
    <property type="match status" value="1"/>
</dbReference>
<sequence>MTVAIRTILLASTIFAATPAFAQDASDDADDGDTIVVIGTALPPPPGSAAYSTAEIDRDRLLADASGRIENALRDVAGFQQFRRSDSRSANPSAQGVTLRGLGGNASSRALVLLDGVPVADPFFGYVPFNAVAPERLASARITRGGGTGAFGAGALTGTIELTSASPASLPALSGRALYGSGNASEVSLATAGPLGAGHVVLGGRYDRGDGFYTVPEATRGPNDVRARYANGSLSAQAVIPTGGGSELQARALVFRDDRTLRYAGADSRSEGLDTSLRFVARGRWQFEALVYAQARNFANVVVSSTRFVPVLDQRATPSTGLGGKIELRPPTGEAVTLRFGLDARQADGELRENAISAFSGSLTARRQAGGRNLTAGLFGEGDWTLGELTLTGGARIDRYTITRGFFAEANAAGVPTIDQAYPDRAGWEPSVRAGLRYQVAPALALRSAAYTGFRLPTLNELYRPFTVFPVVTRANPALSPERLRGIEAGFDWAPREDVGVSITGFANRLEDAIANVTIGPNLRERQNIDAIVAYGVEFDAHAALGAFDLSASYAFSGAKVSATGAAAAIDGRPPAQSPRHAASSTIGWNHDAARASLTGRYVGRQFEDDLGANPLPAAFTLDGFASVPLSRRAMLIARVENLFDAEVVTRRVGNDSEIGAPRIVWLGLTIDIR</sequence>
<evidence type="ECO:0000256" key="3">
    <source>
        <dbReference type="ARBA" id="ARBA00022452"/>
    </source>
</evidence>
<evidence type="ECO:0000256" key="11">
    <source>
        <dbReference type="PROSITE-ProRule" id="PRU10143"/>
    </source>
</evidence>
<reference evidence="16 17" key="1">
    <citation type="submission" date="2019-08" db="EMBL/GenBank/DDBJ databases">
        <title>Sphingorhabdus soil sp. nov., isolated from arctic soil.</title>
        <authorList>
            <person name="Liu Y."/>
        </authorList>
    </citation>
    <scope>NUCLEOTIDE SEQUENCE [LARGE SCALE GENOMIC DNA]</scope>
    <source>
        <strain evidence="16 17">D-2Q-5-6</strain>
    </source>
</reference>
<evidence type="ECO:0000256" key="8">
    <source>
        <dbReference type="ARBA" id="ARBA00023170"/>
    </source>
</evidence>
<dbReference type="InterPro" id="IPR037066">
    <property type="entry name" value="Plug_dom_sf"/>
</dbReference>
<dbReference type="RefSeq" id="WP_147122621.1">
    <property type="nucleotide sequence ID" value="NZ_VOPY01000002.1"/>
</dbReference>
<evidence type="ECO:0000313" key="16">
    <source>
        <dbReference type="EMBL" id="TXC68668.1"/>
    </source>
</evidence>
<dbReference type="Proteomes" id="UP000321129">
    <property type="component" value="Unassembled WGS sequence"/>
</dbReference>
<keyword evidence="4 10" id="KW-0812">Transmembrane</keyword>
<dbReference type="Gene3D" id="2.40.170.20">
    <property type="entry name" value="TonB-dependent receptor, beta-barrel domain"/>
    <property type="match status" value="1"/>
</dbReference>
<evidence type="ECO:0000259" key="15">
    <source>
        <dbReference type="Pfam" id="PF07715"/>
    </source>
</evidence>
<keyword evidence="17" id="KW-1185">Reference proteome</keyword>
<dbReference type="InterPro" id="IPR000531">
    <property type="entry name" value="Beta-barrel_TonB"/>
</dbReference>
<keyword evidence="9 10" id="KW-0998">Cell outer membrane</keyword>
<comment type="subcellular location">
    <subcellularLocation>
        <location evidence="1 10">Cell outer membrane</location>
        <topology evidence="1 10">Multi-pass membrane protein</topology>
    </subcellularLocation>
</comment>
<dbReference type="InterPro" id="IPR012910">
    <property type="entry name" value="Plug_dom"/>
</dbReference>
<evidence type="ECO:0000256" key="7">
    <source>
        <dbReference type="ARBA" id="ARBA00023136"/>
    </source>
</evidence>
<dbReference type="InterPro" id="IPR039426">
    <property type="entry name" value="TonB-dep_rcpt-like"/>
</dbReference>
<keyword evidence="3 10" id="KW-1134">Transmembrane beta strand</keyword>
<evidence type="ECO:0000256" key="12">
    <source>
        <dbReference type="RuleBase" id="RU003357"/>
    </source>
</evidence>
<evidence type="ECO:0000256" key="13">
    <source>
        <dbReference type="SAM" id="SignalP"/>
    </source>
</evidence>
<dbReference type="Pfam" id="PF00593">
    <property type="entry name" value="TonB_dep_Rec_b-barrel"/>
    <property type="match status" value="1"/>
</dbReference>
<feature type="chain" id="PRO_5022700736" evidence="13">
    <location>
        <begin position="23"/>
        <end position="674"/>
    </location>
</feature>
<dbReference type="AlphaFoldDB" id="A0A5C6UAF5"/>
<accession>A0A5C6UAF5</accession>
<evidence type="ECO:0000313" key="17">
    <source>
        <dbReference type="Proteomes" id="UP000321129"/>
    </source>
</evidence>
<dbReference type="Gene3D" id="2.170.130.10">
    <property type="entry name" value="TonB-dependent receptor, plug domain"/>
    <property type="match status" value="1"/>
</dbReference>
<dbReference type="GO" id="GO:0015344">
    <property type="term" value="F:siderophore uptake transmembrane transporter activity"/>
    <property type="evidence" value="ECO:0007669"/>
    <property type="project" value="TreeGrafter"/>
</dbReference>
<dbReference type="GO" id="GO:0009279">
    <property type="term" value="C:cell outer membrane"/>
    <property type="evidence" value="ECO:0007669"/>
    <property type="project" value="UniProtKB-SubCell"/>
</dbReference>
<feature type="signal peptide" evidence="13">
    <location>
        <begin position="1"/>
        <end position="22"/>
    </location>
</feature>
<evidence type="ECO:0000256" key="9">
    <source>
        <dbReference type="ARBA" id="ARBA00023237"/>
    </source>
</evidence>
<protein>
    <submittedName>
        <fullName evidence="16">TonB-dependent receptor</fullName>
    </submittedName>
</protein>
<organism evidence="16 17">
    <name type="scientific">Flavisphingopyxis soli</name>
    <dbReference type="NCBI Taxonomy" id="2601267"/>
    <lineage>
        <taxon>Bacteria</taxon>
        <taxon>Pseudomonadati</taxon>
        <taxon>Pseudomonadota</taxon>
        <taxon>Alphaproteobacteria</taxon>
        <taxon>Sphingomonadales</taxon>
        <taxon>Sphingopyxidaceae</taxon>
        <taxon>Flavisphingopyxis</taxon>
    </lineage>
</organism>
<dbReference type="OrthoDB" id="7374174at2"/>
<dbReference type="InterPro" id="IPR010916">
    <property type="entry name" value="TonB_box_CS"/>
</dbReference>
<comment type="similarity">
    <text evidence="10 12">Belongs to the TonB-dependent receptor family.</text>
</comment>